<keyword evidence="1" id="KW-1133">Transmembrane helix</keyword>
<evidence type="ECO:0000313" key="3">
    <source>
        <dbReference type="EMBL" id="KAF1831146.1"/>
    </source>
</evidence>
<sequence>MIFRIAPLAAVLMLFNLVIAEVAPDITTLIEGYSMLVKLPCIGCPFLYQDTSKGEEARWTERTDNNALLLNITLPYTSPHLTINTAPLLPASKIPPKIYLPQVLHDISPQDLTPLLLSSNAHLAASYAYTLHRLPNPAALLIHFQIMQLWTEVTSPPTTIVLDDPHQPVLELVLLRRPLLGAADPGSAYEIVRAALVPRDWSPFVTDPHPLTTSMWFRDWDKHGKKGTVRHVFNSASERFVAFVGSGVWALGVFVVVVLALFCVVGLGGRDDYVVAQQGKRRKGGGGSADLEAVGGRRFLGPEELGVRGGGRVVGVGKSD</sequence>
<accession>A0A6A5K4Y1</accession>
<feature type="chain" id="PRO_5025676688" evidence="2">
    <location>
        <begin position="21"/>
        <end position="320"/>
    </location>
</feature>
<feature type="transmembrane region" description="Helical" evidence="1">
    <location>
        <begin position="240"/>
        <end position="267"/>
    </location>
</feature>
<organism evidence="3 4">
    <name type="scientific">Decorospora gaudefroyi</name>
    <dbReference type="NCBI Taxonomy" id="184978"/>
    <lineage>
        <taxon>Eukaryota</taxon>
        <taxon>Fungi</taxon>
        <taxon>Dikarya</taxon>
        <taxon>Ascomycota</taxon>
        <taxon>Pezizomycotina</taxon>
        <taxon>Dothideomycetes</taxon>
        <taxon>Pleosporomycetidae</taxon>
        <taxon>Pleosporales</taxon>
        <taxon>Pleosporineae</taxon>
        <taxon>Pleosporaceae</taxon>
        <taxon>Decorospora</taxon>
    </lineage>
</organism>
<protein>
    <submittedName>
        <fullName evidence="3">Uncharacterized protein</fullName>
    </submittedName>
</protein>
<dbReference type="Proteomes" id="UP000800040">
    <property type="component" value="Unassembled WGS sequence"/>
</dbReference>
<dbReference type="AlphaFoldDB" id="A0A6A5K4Y1"/>
<reference evidence="3" key="1">
    <citation type="submission" date="2020-01" db="EMBL/GenBank/DDBJ databases">
        <authorList>
            <consortium name="DOE Joint Genome Institute"/>
            <person name="Haridas S."/>
            <person name="Albert R."/>
            <person name="Binder M."/>
            <person name="Bloem J."/>
            <person name="Labutti K."/>
            <person name="Salamov A."/>
            <person name="Andreopoulos B."/>
            <person name="Baker S.E."/>
            <person name="Barry K."/>
            <person name="Bills G."/>
            <person name="Bluhm B.H."/>
            <person name="Cannon C."/>
            <person name="Castanera R."/>
            <person name="Culley D.E."/>
            <person name="Daum C."/>
            <person name="Ezra D."/>
            <person name="Gonzalez J.B."/>
            <person name="Henrissat B."/>
            <person name="Kuo A."/>
            <person name="Liang C."/>
            <person name="Lipzen A."/>
            <person name="Lutzoni F."/>
            <person name="Magnuson J."/>
            <person name="Mondo S."/>
            <person name="Nolan M."/>
            <person name="Ohm R."/>
            <person name="Pangilinan J."/>
            <person name="Park H.-J."/>
            <person name="Ramirez L."/>
            <person name="Alfaro M."/>
            <person name="Sun H."/>
            <person name="Tritt A."/>
            <person name="Yoshinaga Y."/>
            <person name="Zwiers L.-H."/>
            <person name="Turgeon B.G."/>
            <person name="Goodwin S.B."/>
            <person name="Spatafora J.W."/>
            <person name="Crous P.W."/>
            <person name="Grigoriev I.V."/>
        </authorList>
    </citation>
    <scope>NUCLEOTIDE SEQUENCE</scope>
    <source>
        <strain evidence="3">P77</strain>
    </source>
</reference>
<keyword evidence="1" id="KW-0812">Transmembrane</keyword>
<keyword evidence="1" id="KW-0472">Membrane</keyword>
<keyword evidence="2" id="KW-0732">Signal</keyword>
<feature type="signal peptide" evidence="2">
    <location>
        <begin position="1"/>
        <end position="20"/>
    </location>
</feature>
<evidence type="ECO:0000256" key="1">
    <source>
        <dbReference type="SAM" id="Phobius"/>
    </source>
</evidence>
<proteinExistence type="predicted"/>
<dbReference type="OrthoDB" id="3791536at2759"/>
<keyword evidence="4" id="KW-1185">Reference proteome</keyword>
<name>A0A6A5K4Y1_9PLEO</name>
<evidence type="ECO:0000256" key="2">
    <source>
        <dbReference type="SAM" id="SignalP"/>
    </source>
</evidence>
<dbReference type="EMBL" id="ML975372">
    <property type="protein sequence ID" value="KAF1831146.1"/>
    <property type="molecule type" value="Genomic_DNA"/>
</dbReference>
<gene>
    <name evidence="3" type="ORF">BDW02DRAFT_557512</name>
</gene>
<evidence type="ECO:0000313" key="4">
    <source>
        <dbReference type="Proteomes" id="UP000800040"/>
    </source>
</evidence>